<gene>
    <name evidence="1" type="ORF">MM415B08998_0002</name>
</gene>
<dbReference type="AlphaFoldDB" id="A0A6M3LTQ6"/>
<organism evidence="1">
    <name type="scientific">viral metagenome</name>
    <dbReference type="NCBI Taxonomy" id="1070528"/>
    <lineage>
        <taxon>unclassified sequences</taxon>
        <taxon>metagenomes</taxon>
        <taxon>organismal metagenomes</taxon>
    </lineage>
</organism>
<accession>A0A6M3LTQ6</accession>
<name>A0A6M3LTQ6_9ZZZZ</name>
<proteinExistence type="predicted"/>
<evidence type="ECO:0000313" key="1">
    <source>
        <dbReference type="EMBL" id="QJA96381.1"/>
    </source>
</evidence>
<reference evidence="1" key="1">
    <citation type="submission" date="2020-03" db="EMBL/GenBank/DDBJ databases">
        <title>The deep terrestrial virosphere.</title>
        <authorList>
            <person name="Holmfeldt K."/>
            <person name="Nilsson E."/>
            <person name="Simone D."/>
            <person name="Lopez-Fernandez M."/>
            <person name="Wu X."/>
            <person name="de Brujin I."/>
            <person name="Lundin D."/>
            <person name="Andersson A."/>
            <person name="Bertilsson S."/>
            <person name="Dopson M."/>
        </authorList>
    </citation>
    <scope>NUCLEOTIDE SEQUENCE</scope>
    <source>
        <strain evidence="1">MM415B08998</strain>
    </source>
</reference>
<protein>
    <submittedName>
        <fullName evidence="1">Uncharacterized protein</fullName>
    </submittedName>
</protein>
<dbReference type="EMBL" id="MT143395">
    <property type="protein sequence ID" value="QJA96381.1"/>
    <property type="molecule type" value="Genomic_DNA"/>
</dbReference>
<sequence length="74" mass="8425">MKRLEVKFYDSNFRHGWDGDDIDDLAVATAIGYCKSEDDKQLTLVMAYSDLGLNFAKLTIPKPAIIFIKEARLK</sequence>